<proteinExistence type="predicted"/>
<evidence type="ECO:0000259" key="4">
    <source>
        <dbReference type="PROSITE" id="PS50943"/>
    </source>
</evidence>
<gene>
    <name evidence="5" type="ORF">BGE01nite_49780</name>
</gene>
<evidence type="ECO:0000313" key="5">
    <source>
        <dbReference type="EMBL" id="GEP45687.1"/>
    </source>
</evidence>
<dbReference type="PANTHER" id="PTHR36511">
    <property type="entry name" value="MERR FAMILY BACTERIAL REGULATORY PROTEIN"/>
    <property type="match status" value="1"/>
</dbReference>
<dbReference type="PROSITE" id="PS50943">
    <property type="entry name" value="HTH_CROC1"/>
    <property type="match status" value="1"/>
</dbReference>
<accession>A0A512MG26</accession>
<name>A0A512MG26_9BACT</name>
<dbReference type="Gene3D" id="1.10.260.40">
    <property type="entry name" value="lambda repressor-like DNA-binding domains"/>
    <property type="match status" value="1"/>
</dbReference>
<dbReference type="GO" id="GO:0003677">
    <property type="term" value="F:DNA binding"/>
    <property type="evidence" value="ECO:0007669"/>
    <property type="project" value="UniProtKB-KW"/>
</dbReference>
<sequence>MNEQLFQQLVTSIKQGGPILRSQKKASRKRTHEWPDAQSVREKLGLTQAQFAALIGTSVRTLQNWEQGHRRPEGTARALLRIAERHPQAVLEALHA</sequence>
<dbReference type="SMART" id="SM00530">
    <property type="entry name" value="HTH_XRE"/>
    <property type="match status" value="1"/>
</dbReference>
<dbReference type="EMBL" id="BKAG01000056">
    <property type="protein sequence ID" value="GEP45687.1"/>
    <property type="molecule type" value="Genomic_DNA"/>
</dbReference>
<dbReference type="PANTHER" id="PTHR36511:SF4">
    <property type="entry name" value="ANTITOXIN MQSA"/>
    <property type="match status" value="1"/>
</dbReference>
<keyword evidence="1" id="KW-0805">Transcription regulation</keyword>
<dbReference type="OrthoDB" id="9774673at2"/>
<evidence type="ECO:0000256" key="2">
    <source>
        <dbReference type="ARBA" id="ARBA00023125"/>
    </source>
</evidence>
<keyword evidence="3" id="KW-0804">Transcription</keyword>
<evidence type="ECO:0000256" key="3">
    <source>
        <dbReference type="ARBA" id="ARBA00023163"/>
    </source>
</evidence>
<dbReference type="RefSeq" id="WP_146854814.1">
    <property type="nucleotide sequence ID" value="NZ_BKAG01000056.1"/>
</dbReference>
<comment type="caution">
    <text evidence="5">The sequence shown here is derived from an EMBL/GenBank/DDBJ whole genome shotgun (WGS) entry which is preliminary data.</text>
</comment>
<feature type="domain" description="HTH cro/C1-type" evidence="4">
    <location>
        <begin position="41"/>
        <end position="72"/>
    </location>
</feature>
<keyword evidence="6" id="KW-1185">Reference proteome</keyword>
<keyword evidence="2" id="KW-0238">DNA-binding</keyword>
<reference evidence="5 6" key="1">
    <citation type="submission" date="2019-07" db="EMBL/GenBank/DDBJ databases">
        <title>Whole genome shotgun sequence of Brevifollis gellanilyticus NBRC 108608.</title>
        <authorList>
            <person name="Hosoyama A."/>
            <person name="Uohara A."/>
            <person name="Ohji S."/>
            <person name="Ichikawa N."/>
        </authorList>
    </citation>
    <scope>NUCLEOTIDE SEQUENCE [LARGE SCALE GENOMIC DNA]</scope>
    <source>
        <strain evidence="5 6">NBRC 108608</strain>
    </source>
</reference>
<dbReference type="InterPro" id="IPR052359">
    <property type="entry name" value="HTH-type_reg/antitoxin"/>
</dbReference>
<dbReference type="CDD" id="cd00093">
    <property type="entry name" value="HTH_XRE"/>
    <property type="match status" value="1"/>
</dbReference>
<dbReference type="Proteomes" id="UP000321577">
    <property type="component" value="Unassembled WGS sequence"/>
</dbReference>
<dbReference type="AlphaFoldDB" id="A0A512MG26"/>
<protein>
    <submittedName>
        <fullName evidence="5">Transcriptional regulator</fullName>
    </submittedName>
</protein>
<dbReference type="Pfam" id="PF01381">
    <property type="entry name" value="HTH_3"/>
    <property type="match status" value="1"/>
</dbReference>
<evidence type="ECO:0000313" key="6">
    <source>
        <dbReference type="Proteomes" id="UP000321577"/>
    </source>
</evidence>
<organism evidence="5 6">
    <name type="scientific">Brevifollis gellanilyticus</name>
    <dbReference type="NCBI Taxonomy" id="748831"/>
    <lineage>
        <taxon>Bacteria</taxon>
        <taxon>Pseudomonadati</taxon>
        <taxon>Verrucomicrobiota</taxon>
        <taxon>Verrucomicrobiia</taxon>
        <taxon>Verrucomicrobiales</taxon>
        <taxon>Verrucomicrobiaceae</taxon>
    </lineage>
</organism>
<dbReference type="InterPro" id="IPR001387">
    <property type="entry name" value="Cro/C1-type_HTH"/>
</dbReference>
<dbReference type="InterPro" id="IPR010982">
    <property type="entry name" value="Lambda_DNA-bd_dom_sf"/>
</dbReference>
<evidence type="ECO:0000256" key="1">
    <source>
        <dbReference type="ARBA" id="ARBA00023015"/>
    </source>
</evidence>
<dbReference type="SUPFAM" id="SSF47413">
    <property type="entry name" value="lambda repressor-like DNA-binding domains"/>
    <property type="match status" value="1"/>
</dbReference>